<reference evidence="2" key="1">
    <citation type="journal article" date="2022" name="Int. J. Mol. Sci.">
        <title>Draft Genome of Tanacetum Coccineum: Genomic Comparison of Closely Related Tanacetum-Family Plants.</title>
        <authorList>
            <person name="Yamashiro T."/>
            <person name="Shiraishi A."/>
            <person name="Nakayama K."/>
            <person name="Satake H."/>
        </authorList>
    </citation>
    <scope>NUCLEOTIDE SEQUENCE</scope>
</reference>
<comment type="caution">
    <text evidence="2">The sequence shown here is derived from an EMBL/GenBank/DDBJ whole genome shotgun (WGS) entry which is preliminary data.</text>
</comment>
<protein>
    <recommendedName>
        <fullName evidence="4">CCHC-type domain-containing protein</fullName>
    </recommendedName>
</protein>
<sequence>MVVQNQSQLGKGSAIPTDLHHTPTIIQPLTQPQKIQQPRKPKRKDTQVPQPSDPIENVADEAVHKELGDSLVVVPGAMKPWGILLLKLDLRVYLNIPMIHYLQEKTKTTQYNEIASLKRRVKKLEKKDRSRTYRLKRLYKVGLTARVESFDNEESLGEDASKQGRIDAIDADEEIILVSVHNVNVSAGEEVFVAEQDVAEEAGRGEDPRAMMMDLESRDEIEAYGTLLKPKTFSSSLAAGDIVSTASAATTVSAATTTTATIALGRGFLCCDFLREVRVRAFFEKYLFPWRLGFQGARGVEVRLTVEIVGVVPIEGFCWFCASRDGNSSIDAPNPNSFNDPPNVFTHPPQPQYKSYSCELCGNDAHYGYDCPLWQRMNDVLKVVQSLVEKLCQQEQATNLSIHTPEPSRHFNSICYDDDDDDNDEESTIPLNEIISQITLSNAIIPVLPTMKPEDSLSMGDEHLSTIPEKESDEFIKSSVEDLVPIPSESEDTPGSDSECNDFSPINIPEGKSVTFFNPLFDLNDDFTSSDDKSLSNEDVLKDNVKIYSNPLFEFDAEYIFSDENPLFDEVLENIESKDSYVSNLDESALLVTPLSDANEDECFDPRGKIDEIDAFLNMDISTDFEDNYYDSKGDIIYLESLLIKDTIPNLPPEVFLDHEPRSLNNKPDNLKSMVKIFDLEIWEKFFSPTYVKLPFEDRHYLSLTYVIRIFLPYFTYPVDSSLPLSSGSEDTIFDPGISAFHSSSLEPVASHRSRTFMCFNVYPNILNESPMEIFSSTCFVPNITMIWGESS</sequence>
<reference evidence="2" key="2">
    <citation type="submission" date="2022-01" db="EMBL/GenBank/DDBJ databases">
        <authorList>
            <person name="Yamashiro T."/>
            <person name="Shiraishi A."/>
            <person name="Satake H."/>
            <person name="Nakayama K."/>
        </authorList>
    </citation>
    <scope>NUCLEOTIDE SEQUENCE</scope>
</reference>
<evidence type="ECO:0000313" key="3">
    <source>
        <dbReference type="Proteomes" id="UP001151760"/>
    </source>
</evidence>
<keyword evidence="3" id="KW-1185">Reference proteome</keyword>
<dbReference type="EMBL" id="BQNB010016833">
    <property type="protein sequence ID" value="GJT56324.1"/>
    <property type="molecule type" value="Genomic_DNA"/>
</dbReference>
<feature type="compositionally biased region" description="Polar residues" evidence="1">
    <location>
        <begin position="1"/>
        <end position="10"/>
    </location>
</feature>
<evidence type="ECO:0000313" key="2">
    <source>
        <dbReference type="EMBL" id="GJT56324.1"/>
    </source>
</evidence>
<evidence type="ECO:0008006" key="4">
    <source>
        <dbReference type="Google" id="ProtNLM"/>
    </source>
</evidence>
<gene>
    <name evidence="2" type="ORF">Tco_0991378</name>
</gene>
<dbReference type="Proteomes" id="UP001151760">
    <property type="component" value="Unassembled WGS sequence"/>
</dbReference>
<name>A0ABQ5EZG6_9ASTR</name>
<feature type="region of interest" description="Disordered" evidence="1">
    <location>
        <begin position="1"/>
        <end position="55"/>
    </location>
</feature>
<organism evidence="2 3">
    <name type="scientific">Tanacetum coccineum</name>
    <dbReference type="NCBI Taxonomy" id="301880"/>
    <lineage>
        <taxon>Eukaryota</taxon>
        <taxon>Viridiplantae</taxon>
        <taxon>Streptophyta</taxon>
        <taxon>Embryophyta</taxon>
        <taxon>Tracheophyta</taxon>
        <taxon>Spermatophyta</taxon>
        <taxon>Magnoliopsida</taxon>
        <taxon>eudicotyledons</taxon>
        <taxon>Gunneridae</taxon>
        <taxon>Pentapetalae</taxon>
        <taxon>asterids</taxon>
        <taxon>campanulids</taxon>
        <taxon>Asterales</taxon>
        <taxon>Asteraceae</taxon>
        <taxon>Asteroideae</taxon>
        <taxon>Anthemideae</taxon>
        <taxon>Anthemidinae</taxon>
        <taxon>Tanacetum</taxon>
    </lineage>
</organism>
<accession>A0ABQ5EZG6</accession>
<proteinExistence type="predicted"/>
<evidence type="ECO:0000256" key="1">
    <source>
        <dbReference type="SAM" id="MobiDB-lite"/>
    </source>
</evidence>